<organism evidence="1 2">
    <name type="scientific">Coprinellus micaceus</name>
    <name type="common">Glistening ink-cap mushroom</name>
    <name type="synonym">Coprinus micaceus</name>
    <dbReference type="NCBI Taxonomy" id="71717"/>
    <lineage>
        <taxon>Eukaryota</taxon>
        <taxon>Fungi</taxon>
        <taxon>Dikarya</taxon>
        <taxon>Basidiomycota</taxon>
        <taxon>Agaricomycotina</taxon>
        <taxon>Agaricomycetes</taxon>
        <taxon>Agaricomycetidae</taxon>
        <taxon>Agaricales</taxon>
        <taxon>Agaricineae</taxon>
        <taxon>Psathyrellaceae</taxon>
        <taxon>Coprinellus</taxon>
    </lineage>
</organism>
<keyword evidence="2" id="KW-1185">Reference proteome</keyword>
<dbReference type="OrthoDB" id="2745898at2759"/>
<accession>A0A4Y7T9K8</accession>
<evidence type="ECO:0000313" key="1">
    <source>
        <dbReference type="EMBL" id="TEB30855.1"/>
    </source>
</evidence>
<gene>
    <name evidence="1" type="ORF">FA13DRAFT_1733266</name>
</gene>
<reference evidence="1 2" key="1">
    <citation type="journal article" date="2019" name="Nat. Ecol. Evol.">
        <title>Megaphylogeny resolves global patterns of mushroom evolution.</title>
        <authorList>
            <person name="Varga T."/>
            <person name="Krizsan K."/>
            <person name="Foldi C."/>
            <person name="Dima B."/>
            <person name="Sanchez-Garcia M."/>
            <person name="Sanchez-Ramirez S."/>
            <person name="Szollosi G.J."/>
            <person name="Szarkandi J.G."/>
            <person name="Papp V."/>
            <person name="Albert L."/>
            <person name="Andreopoulos W."/>
            <person name="Angelini C."/>
            <person name="Antonin V."/>
            <person name="Barry K.W."/>
            <person name="Bougher N.L."/>
            <person name="Buchanan P."/>
            <person name="Buyck B."/>
            <person name="Bense V."/>
            <person name="Catcheside P."/>
            <person name="Chovatia M."/>
            <person name="Cooper J."/>
            <person name="Damon W."/>
            <person name="Desjardin D."/>
            <person name="Finy P."/>
            <person name="Geml J."/>
            <person name="Haridas S."/>
            <person name="Hughes K."/>
            <person name="Justo A."/>
            <person name="Karasinski D."/>
            <person name="Kautmanova I."/>
            <person name="Kiss B."/>
            <person name="Kocsube S."/>
            <person name="Kotiranta H."/>
            <person name="LaButti K.M."/>
            <person name="Lechner B.E."/>
            <person name="Liimatainen K."/>
            <person name="Lipzen A."/>
            <person name="Lukacs Z."/>
            <person name="Mihaltcheva S."/>
            <person name="Morgado L.N."/>
            <person name="Niskanen T."/>
            <person name="Noordeloos M.E."/>
            <person name="Ohm R.A."/>
            <person name="Ortiz-Santana B."/>
            <person name="Ovrebo C."/>
            <person name="Racz N."/>
            <person name="Riley R."/>
            <person name="Savchenko A."/>
            <person name="Shiryaev A."/>
            <person name="Soop K."/>
            <person name="Spirin V."/>
            <person name="Szebenyi C."/>
            <person name="Tomsovsky M."/>
            <person name="Tulloss R.E."/>
            <person name="Uehling J."/>
            <person name="Grigoriev I.V."/>
            <person name="Vagvolgyi C."/>
            <person name="Papp T."/>
            <person name="Martin F.M."/>
            <person name="Miettinen O."/>
            <person name="Hibbett D.S."/>
            <person name="Nagy L.G."/>
        </authorList>
    </citation>
    <scope>NUCLEOTIDE SEQUENCE [LARGE SCALE GENOMIC DNA]</scope>
    <source>
        <strain evidence="1 2">FP101781</strain>
    </source>
</reference>
<dbReference type="Proteomes" id="UP000298030">
    <property type="component" value="Unassembled WGS sequence"/>
</dbReference>
<evidence type="ECO:0008006" key="3">
    <source>
        <dbReference type="Google" id="ProtNLM"/>
    </source>
</evidence>
<dbReference type="EMBL" id="QPFP01000021">
    <property type="protein sequence ID" value="TEB30855.1"/>
    <property type="molecule type" value="Genomic_DNA"/>
</dbReference>
<dbReference type="AlphaFoldDB" id="A0A4Y7T9K8"/>
<protein>
    <recommendedName>
        <fullName evidence="3">F-box domain-containing protein</fullName>
    </recommendedName>
</protein>
<comment type="caution">
    <text evidence="1">The sequence shown here is derived from an EMBL/GenBank/DDBJ whole genome shotgun (WGS) entry which is preliminary data.</text>
</comment>
<sequence length="476" mass="54394">MSATELFDTGPMLSPRQLSLPQELINAVIDHLEHDKDDESLAQVGLVSRQWYPRTREHLFHSIHLQPDDTIQQFVEHTERLRQVIEANPSLARSVQWLWVRELSPSWFENDFKDFGNLLTVLLARFTNVSQLYLAGTPDEDTLVHWGRIPEQLRNTFYTLATRPGLRYLRIEHMDDIDLRHFIQDNYSGWLCIRECGRGSIPPLLPGSDSPTSFTSNEAGTPPSACQASSSECSTLQSLTIDDCGHVFRDFLRYQREQKPPSTWLRTRQLVVSVAPWDDAMDEALNIVLENSATLVKKYVVNHHPDRILQPEYHYLPIHPSPLAFHRFPNLVSLKINTLGDEFLHNPAINPLPEIASTLDRISQLGDESKLEEFGVEFGFSGTPEDDSDDPDATGGHSRLVQFREIMEGLEGFAELDETLSRPAFCRLKFVAITFDVSGRKMPLGDPLLRLVWGGLVKRMQRTKKRGILKLQCYER</sequence>
<proteinExistence type="predicted"/>
<evidence type="ECO:0000313" key="2">
    <source>
        <dbReference type="Proteomes" id="UP000298030"/>
    </source>
</evidence>
<name>A0A4Y7T9K8_COPMI</name>